<dbReference type="PRINTS" id="PR00623">
    <property type="entry name" value="HISTONEH4"/>
</dbReference>
<feature type="domain" description="TATA box binding protein associated factor (TAF) histone-like fold" evidence="18">
    <location>
        <begin position="489"/>
        <end position="554"/>
    </location>
</feature>
<evidence type="ECO:0000256" key="3">
    <source>
        <dbReference type="ARBA" id="ARBA00004286"/>
    </source>
</evidence>
<comment type="function">
    <text evidence="1 16">Core component of nucleosome. Nucleosomes wrap and compact DNA into chromatin, limiting DNA accessibility to the cellular machineries which require DNA as a template. Histones thereby play a central role in transcription regulation, DNA repair, DNA replication and chromosomal stability. DNA accessibility is regulated via a complex set of post-translational modifications of histones, also called histone code, and nucleosome remodeling.</text>
</comment>
<dbReference type="AlphaFoldDB" id="A0A6A1Q762"/>
<dbReference type="InterPro" id="IPR001951">
    <property type="entry name" value="Histone_H4"/>
</dbReference>
<dbReference type="Gene3D" id="1.10.20.10">
    <property type="entry name" value="Histone, subunit A"/>
    <property type="match status" value="2"/>
</dbReference>
<organism evidence="19 20">
    <name type="scientific">Balaenoptera physalus</name>
    <name type="common">Fin whale</name>
    <name type="synonym">Balaena physalus</name>
    <dbReference type="NCBI Taxonomy" id="9770"/>
    <lineage>
        <taxon>Eukaryota</taxon>
        <taxon>Metazoa</taxon>
        <taxon>Chordata</taxon>
        <taxon>Craniata</taxon>
        <taxon>Vertebrata</taxon>
        <taxon>Euteleostomi</taxon>
        <taxon>Mammalia</taxon>
        <taxon>Eutheria</taxon>
        <taxon>Laurasiatheria</taxon>
        <taxon>Artiodactyla</taxon>
        <taxon>Whippomorpha</taxon>
        <taxon>Cetacea</taxon>
        <taxon>Mysticeti</taxon>
        <taxon>Balaenopteridae</taxon>
        <taxon>Balaenoptera</taxon>
    </lineage>
</organism>
<evidence type="ECO:0000256" key="9">
    <source>
        <dbReference type="ARBA" id="ARBA00022934"/>
    </source>
</evidence>
<keyword evidence="10" id="KW-0007">Acetylation</keyword>
<dbReference type="PANTHER" id="PTHR10484">
    <property type="entry name" value="HISTONE H4"/>
    <property type="match status" value="1"/>
</dbReference>
<evidence type="ECO:0000259" key="18">
    <source>
        <dbReference type="SMART" id="SM00803"/>
    </source>
</evidence>
<evidence type="ECO:0000256" key="12">
    <source>
        <dbReference type="ARBA" id="ARBA00023242"/>
    </source>
</evidence>
<dbReference type="InterPro" id="IPR009072">
    <property type="entry name" value="Histone-fold"/>
</dbReference>
<evidence type="ECO:0000256" key="10">
    <source>
        <dbReference type="ARBA" id="ARBA00022990"/>
    </source>
</evidence>
<keyword evidence="7" id="KW-0488">Methylation</keyword>
<protein>
    <recommendedName>
        <fullName evidence="16">Histone H4</fullName>
    </recommendedName>
</protein>
<dbReference type="GO" id="GO:0005634">
    <property type="term" value="C:nucleus"/>
    <property type="evidence" value="ECO:0007669"/>
    <property type="project" value="UniProtKB-SubCell"/>
</dbReference>
<dbReference type="InterPro" id="IPR000164">
    <property type="entry name" value="Histone_H3/CENP-A"/>
</dbReference>
<evidence type="ECO:0000256" key="6">
    <source>
        <dbReference type="ARBA" id="ARBA00022454"/>
    </source>
</evidence>
<evidence type="ECO:0000256" key="8">
    <source>
        <dbReference type="ARBA" id="ARBA00022499"/>
    </source>
</evidence>
<dbReference type="InterPro" id="IPR019809">
    <property type="entry name" value="Histone_H4_CS"/>
</dbReference>
<dbReference type="FunFam" id="1.10.20.10:FF:000012">
    <property type="entry name" value="Histone H4"/>
    <property type="match status" value="1"/>
</dbReference>
<dbReference type="GO" id="GO:0046982">
    <property type="term" value="F:protein heterodimerization activity"/>
    <property type="evidence" value="ECO:0007669"/>
    <property type="project" value="InterPro"/>
</dbReference>
<feature type="region of interest" description="Disordered" evidence="17">
    <location>
        <begin position="296"/>
        <end position="317"/>
    </location>
</feature>
<evidence type="ECO:0000313" key="20">
    <source>
        <dbReference type="Proteomes" id="UP000437017"/>
    </source>
</evidence>
<evidence type="ECO:0000256" key="16">
    <source>
        <dbReference type="RuleBase" id="RU000528"/>
    </source>
</evidence>
<dbReference type="PROSITE" id="PS00047">
    <property type="entry name" value="HISTONE_H4"/>
    <property type="match status" value="2"/>
</dbReference>
<dbReference type="SUPFAM" id="SSF47113">
    <property type="entry name" value="Histone-fold"/>
    <property type="match status" value="2"/>
</dbReference>
<dbReference type="SMART" id="SM00417">
    <property type="entry name" value="H4"/>
    <property type="match status" value="2"/>
</dbReference>
<dbReference type="GO" id="GO:0000786">
    <property type="term" value="C:nucleosome"/>
    <property type="evidence" value="ECO:0007669"/>
    <property type="project" value="UniProtKB-KW"/>
</dbReference>
<dbReference type="InterPro" id="IPR004823">
    <property type="entry name" value="TAF_TATA-bd_Histone-like_dom"/>
</dbReference>
<dbReference type="GO" id="GO:0030527">
    <property type="term" value="F:structural constituent of chromatin"/>
    <property type="evidence" value="ECO:0007669"/>
    <property type="project" value="InterPro"/>
</dbReference>
<gene>
    <name evidence="19" type="ORF">E2I00_000619</name>
</gene>
<dbReference type="SMART" id="SM00803">
    <property type="entry name" value="TAF"/>
    <property type="match status" value="2"/>
</dbReference>
<evidence type="ECO:0000256" key="15">
    <source>
        <dbReference type="ARBA" id="ARBA00046644"/>
    </source>
</evidence>
<dbReference type="EMBL" id="SGJD01000965">
    <property type="protein sequence ID" value="KAB0402649.1"/>
    <property type="molecule type" value="Genomic_DNA"/>
</dbReference>
<dbReference type="Pfam" id="PF15511">
    <property type="entry name" value="CENP-T_C"/>
    <property type="match status" value="2"/>
</dbReference>
<dbReference type="CDD" id="cd22912">
    <property type="entry name" value="HFD_H4"/>
    <property type="match status" value="2"/>
</dbReference>
<evidence type="ECO:0000256" key="7">
    <source>
        <dbReference type="ARBA" id="ARBA00022481"/>
    </source>
</evidence>
<keyword evidence="14" id="KW-0379">Hydroxylation</keyword>
<sequence length="564" mass="62328">GAKRHRKVLRDNIQGITKPAIRRLARRGGVKRISGLIYEETRGVLKVFLENVIRDAVTYTEHAKRKTVTAMDVVYALKRQGRTLYGFGETELHGHLALCWDAATPKKNLLGAGVLGDSLGALGHGVLGQHPGEQQAHGLLNLPECDGQVLVSMHQEQRLARDAKMLLMNEFMMPMALDEMPGVILFLYKYRSKPSIMARTKQTARKSTGGKAPRKQLATKAARKRMLYVTCTHIHVCAHEHEHIQGSRLSTTGEQFGVNLFASVLSNTSSGKGRHTFCTENRDLVPKKWVPWDFQSSTSSSTTSRVGSSGVSDTVGHSTSAPYLGPELISMFSTPGIYRLLQHITENSDCAECVCTLHEKHDITLAMGTPSLIPGFTPGLGGLGNTGGSSGAKKVRTHVPWQEPKKLDTNSLFNKRRRLLLEQILSYRNQKSHFRNSGNSSVQLKLQVIMAMQCDFYFFSAMSGRGKGGKGLGKGGAKRHRKVLRDNIQGITKPAIRRLARRGGVKRISGLIYEETRGVLKVFLENVIRDAVTYTEHAKRKTVTAMDVVYALKRQGRTLYGFGG</sequence>
<keyword evidence="8" id="KW-1017">Isopeptide bond</keyword>
<evidence type="ECO:0000256" key="17">
    <source>
        <dbReference type="SAM" id="MobiDB-lite"/>
    </source>
</evidence>
<dbReference type="PROSITE" id="PS00322">
    <property type="entry name" value="HISTONE_H3_1"/>
    <property type="match status" value="1"/>
</dbReference>
<evidence type="ECO:0000313" key="19">
    <source>
        <dbReference type="EMBL" id="KAB0402649.1"/>
    </source>
</evidence>
<keyword evidence="6 16" id="KW-0158">Chromosome</keyword>
<evidence type="ECO:0000256" key="1">
    <source>
        <dbReference type="ARBA" id="ARBA00002001"/>
    </source>
</evidence>
<proteinExistence type="inferred from homology"/>
<dbReference type="GO" id="GO:0003677">
    <property type="term" value="F:DNA binding"/>
    <property type="evidence" value="ECO:0007669"/>
    <property type="project" value="UniProtKB-KW"/>
</dbReference>
<comment type="subunit">
    <text evidence="15">The nucleosome is a histone octamer containing two molecules each of H2A, H2B, H3 and H4 assembled in one H3-H4 heterotetramer and two H2A-H2B heterodimers. The octamer wraps approximately 147 bp of DNA. Found in a co-chaperone complex with DNJC9, MCM2 and histone H3.3-H4 dimers. Within the complex, interacts with DNJC9 (via C-terminus); the interaction is direct. Interacts with NASP; NASP is a histone chaperone that stabilizes and maintains a soluble pool of Histone H3-H4 dimers.</text>
</comment>
<comment type="subcellular location">
    <subcellularLocation>
        <location evidence="3">Chromosome</location>
    </subcellularLocation>
    <subcellularLocation>
        <location evidence="2">Nucleus</location>
    </subcellularLocation>
</comment>
<name>A0A6A1Q762_BALPH</name>
<evidence type="ECO:0000256" key="11">
    <source>
        <dbReference type="ARBA" id="ARBA00023125"/>
    </source>
</evidence>
<keyword evidence="11 16" id="KW-0238">DNA-binding</keyword>
<reference evidence="19 20" key="1">
    <citation type="journal article" date="2019" name="PLoS ONE">
        <title>Genomic analyses reveal an absence of contemporary introgressive admixture between fin whales and blue whales, despite known hybrids.</title>
        <authorList>
            <person name="Westbury M.V."/>
            <person name="Petersen B."/>
            <person name="Lorenzen E.D."/>
        </authorList>
    </citation>
    <scope>NUCLEOTIDE SEQUENCE [LARGE SCALE GENOMIC DNA]</scope>
    <source>
        <strain evidence="19">FinWhale-01</strain>
    </source>
</reference>
<comment type="similarity">
    <text evidence="5">Belongs to the histone H3 family.</text>
</comment>
<dbReference type="Proteomes" id="UP000437017">
    <property type="component" value="Unassembled WGS sequence"/>
</dbReference>
<keyword evidence="13 16" id="KW-0544">Nucleosome core</keyword>
<keyword evidence="9" id="KW-0164">Citrullination</keyword>
<feature type="non-terminal residue" evidence="19">
    <location>
        <position position="1"/>
    </location>
</feature>
<accession>A0A6A1Q762</accession>
<comment type="similarity">
    <text evidence="4 16">Belongs to the histone H4 family.</text>
</comment>
<feature type="domain" description="TATA box binding protein associated factor (TAF) histone-like fold" evidence="18">
    <location>
        <begin position="14"/>
        <end position="79"/>
    </location>
</feature>
<dbReference type="InterPro" id="IPR035425">
    <property type="entry name" value="CENP-T/H4_C"/>
</dbReference>
<evidence type="ECO:0000256" key="2">
    <source>
        <dbReference type="ARBA" id="ARBA00004123"/>
    </source>
</evidence>
<evidence type="ECO:0000256" key="13">
    <source>
        <dbReference type="ARBA" id="ARBA00023269"/>
    </source>
</evidence>
<dbReference type="FunFam" id="1.10.20.10:FF:000002">
    <property type="entry name" value="Histone H4"/>
    <property type="match status" value="1"/>
</dbReference>
<evidence type="ECO:0000256" key="14">
    <source>
        <dbReference type="ARBA" id="ARBA00023278"/>
    </source>
</evidence>
<evidence type="ECO:0000256" key="5">
    <source>
        <dbReference type="ARBA" id="ARBA00010343"/>
    </source>
</evidence>
<comment type="caution">
    <text evidence="19">The sequence shown here is derived from an EMBL/GenBank/DDBJ whole genome shotgun (WGS) entry which is preliminary data.</text>
</comment>
<keyword evidence="20" id="KW-1185">Reference proteome</keyword>
<keyword evidence="12 16" id="KW-0539">Nucleus</keyword>
<evidence type="ECO:0000256" key="4">
    <source>
        <dbReference type="ARBA" id="ARBA00006564"/>
    </source>
</evidence>